<evidence type="ECO:0000256" key="5">
    <source>
        <dbReference type="ARBA" id="ARBA00023004"/>
    </source>
</evidence>
<keyword evidence="4 10" id="KW-0560">Oxidoreductase</keyword>
<dbReference type="EC" id="1.2.7.8" evidence="10"/>
<sequence length="1173" mass="125974">MTKQTTPQTLGERYTIDRGRVHLTGIQALARLPLDVRRADMRAGRRTAGFVSGYEGSPLAGYDTELARNAPLLAEHDIVFRPGVNEELAATAVQGTQLAAMQPDKRVDGVTGFWYGKSPGLDRAADAVRHGNLMGTHPDGGVLALVGDDPAAKSSTVPGASEMLLADLGVPILYPSDPQETLDLGLHGVAMSRACGLWVAMKIATNVADGSGTVDLDPDRVRPVLPDPTVDGVAYRHEVSAKILQPALGVLERSREGARLEIARRYAAVNGLNRITHRTDDDRIGIVAPGKTYLDLRQALTTLGLDDTELARRGVRLLHLGMIHPLEPTIVDRFADGLAEIIVVEEKRPLVEVALKDLLYGRDGAPRIAGKRLPNGRAFVPSDGELDPDVLAAKLAELLPTIGEFPTVEKWAARSRPRRGPIALPIVSRTPYFCSGCPHNISTKTPEDATVGAGIGCHGMVSLMDARQVGAVSGMTQMGGEGAQWIGMAPFLDRSHLIQNLGDGTFHHSGSLAIRAAVAAGIDITYKLLYNSAVAMTGGQQAVGLMSVEAVCAAMSAEGVARIIVTTDDVKAYRKATLPRGVEVWRRERLIEAQEILALTPGVTLLIHDQECATELRRKRKRGLAPEPPQRVVINERVCEGCGDCGQQSNCLSVQPVKTEFGRKTRIDQSSCNKDLSCLAGDCPSFLTVIPGTERPRRRALPTVDLAGLPEPVHTLERSHTIRITGVGGSGVVTLSQVLSSAASAAGLHVRALDQTGLAQKGGAVVSDIKISTEPVDQANKAADDECDLYLGCDLLVAADPRYLAAADPNRTFAVVSTSEVPTGQMVVDPDVEFPDTAPIQAALRERTRAVHFLDARAAATALLGEDQFANLVLTGAALQSGALPLPPSVVEDAITLNGVKVDENLAALRLGRLSVADPAAFAAAVGGGTHEARSMVTVSAREREVLGEVSAEPGSELLRLLTVRVPDLVAYQNIRYAREYARFIEHVRVAEDARVAGSSALTEAVTRYLYKLMAYKDEYEVARLSLDPALRSAIEKEFGPGARMSYRLHPPALRALGMRNKIELGPWFRPVYRGLVAMRRVRGTKLDPFGAAGVRRTERQLVLDYRTLIDELLTELSADNLPTAVEIAELPDMVRGYESIKLANVDRYRSAVSESLARYRGTLGEEPSVPLG</sequence>
<evidence type="ECO:0000313" key="11">
    <source>
        <dbReference type="Proteomes" id="UP001160334"/>
    </source>
</evidence>
<feature type="domain" description="Pyruvate/ketoisovalerate oxidoreductase catalytic" evidence="7">
    <location>
        <begin position="728"/>
        <end position="913"/>
    </location>
</feature>
<dbReference type="NCBIfam" id="NF009588">
    <property type="entry name" value="PRK13029.1"/>
    <property type="match status" value="1"/>
</dbReference>
<keyword evidence="1" id="KW-0813">Transport</keyword>
<dbReference type="Pfam" id="PF20169">
    <property type="entry name" value="DUF6537"/>
    <property type="match status" value="1"/>
</dbReference>
<dbReference type="Gene3D" id="3.40.920.10">
    <property type="entry name" value="Pyruvate-ferredoxin oxidoreductase, PFOR, domain III"/>
    <property type="match status" value="1"/>
</dbReference>
<dbReference type="PANTHER" id="PTHR48084:SF3">
    <property type="entry name" value="SUBUNIT OF PYRUVATE:FLAVODOXIN OXIDOREDUCTASE"/>
    <property type="match status" value="1"/>
</dbReference>
<dbReference type="InterPro" id="IPR009014">
    <property type="entry name" value="Transketo_C/PFOR_II"/>
</dbReference>
<evidence type="ECO:0000256" key="1">
    <source>
        <dbReference type="ARBA" id="ARBA00022448"/>
    </source>
</evidence>
<dbReference type="SUPFAM" id="SSF53323">
    <property type="entry name" value="Pyruvate-ferredoxin oxidoreductase, PFOR, domain III"/>
    <property type="match status" value="1"/>
</dbReference>
<dbReference type="NCBIfam" id="NF009589">
    <property type="entry name" value="PRK13030.1"/>
    <property type="match status" value="1"/>
</dbReference>
<dbReference type="InterPro" id="IPR046667">
    <property type="entry name" value="DUF6537"/>
</dbReference>
<evidence type="ECO:0000256" key="3">
    <source>
        <dbReference type="ARBA" id="ARBA00022982"/>
    </source>
</evidence>
<evidence type="ECO:0000256" key="6">
    <source>
        <dbReference type="ARBA" id="ARBA00023014"/>
    </source>
</evidence>
<keyword evidence="3" id="KW-0249">Electron transport</keyword>
<dbReference type="CDD" id="cd07034">
    <property type="entry name" value="TPP_PYR_PFOR_IOR-alpha_like"/>
    <property type="match status" value="1"/>
</dbReference>
<comment type="caution">
    <text evidence="10">The sequence shown here is derived from an EMBL/GenBank/DDBJ whole genome shotgun (WGS) entry which is preliminary data.</text>
</comment>
<dbReference type="PANTHER" id="PTHR48084">
    <property type="entry name" value="2-OXOGLUTARATE OXIDOREDUCTASE SUBUNIT KORB-RELATED"/>
    <property type="match status" value="1"/>
</dbReference>
<dbReference type="InterPro" id="IPR029061">
    <property type="entry name" value="THDP-binding"/>
</dbReference>
<dbReference type="InterPro" id="IPR019752">
    <property type="entry name" value="Pyrv/ketoisovalerate_OxRed_cat"/>
</dbReference>
<feature type="domain" description="DUF6537" evidence="9">
    <location>
        <begin position="961"/>
        <end position="1154"/>
    </location>
</feature>
<reference evidence="10 11" key="1">
    <citation type="submission" date="2023-04" db="EMBL/GenBank/DDBJ databases">
        <title>Forest soil microbial communities from Buena Vista Peninsula, Colon Province, Panama.</title>
        <authorList>
            <person name="Bouskill N."/>
        </authorList>
    </citation>
    <scope>NUCLEOTIDE SEQUENCE [LARGE SCALE GENOMIC DNA]</scope>
    <source>
        <strain evidence="10 11">CFH S0262</strain>
    </source>
</reference>
<organism evidence="10 11">
    <name type="scientific">Prescottella agglutinans</name>
    <dbReference type="NCBI Taxonomy" id="1644129"/>
    <lineage>
        <taxon>Bacteria</taxon>
        <taxon>Bacillati</taxon>
        <taxon>Actinomycetota</taxon>
        <taxon>Actinomycetes</taxon>
        <taxon>Mycobacteriales</taxon>
        <taxon>Nocardiaceae</taxon>
        <taxon>Prescottella</taxon>
    </lineage>
</organism>
<protein>
    <submittedName>
        <fullName evidence="10">Indolepyruvate ferredoxin oxidoreductase</fullName>
        <ecNumber evidence="10">1.2.7.8</ecNumber>
    </submittedName>
</protein>
<evidence type="ECO:0000259" key="8">
    <source>
        <dbReference type="Pfam" id="PF02775"/>
    </source>
</evidence>
<keyword evidence="5" id="KW-0408">Iron</keyword>
<gene>
    <name evidence="10" type="ORF">M2280_002297</name>
</gene>
<dbReference type="Pfam" id="PF02775">
    <property type="entry name" value="TPP_enzyme_C"/>
    <property type="match status" value="1"/>
</dbReference>
<name>A0ABT6M9U6_9NOCA</name>
<dbReference type="InterPro" id="IPR011766">
    <property type="entry name" value="TPP_enzyme_TPP-bd"/>
</dbReference>
<dbReference type="SUPFAM" id="SSF52518">
    <property type="entry name" value="Thiamin diphosphate-binding fold (THDP-binding)"/>
    <property type="match status" value="2"/>
</dbReference>
<keyword evidence="6" id="KW-0411">Iron-sulfur</keyword>
<dbReference type="InterPro" id="IPR002869">
    <property type="entry name" value="Pyrv_flavodox_OxRed_cen"/>
</dbReference>
<dbReference type="Gene3D" id="3.40.50.970">
    <property type="match status" value="1"/>
</dbReference>
<dbReference type="InterPro" id="IPR002880">
    <property type="entry name" value="Pyrv_Fd/Flavodoxin_OxRdtase_N"/>
</dbReference>
<evidence type="ECO:0000259" key="7">
    <source>
        <dbReference type="Pfam" id="PF01558"/>
    </source>
</evidence>
<dbReference type="RefSeq" id="WP_280760414.1">
    <property type="nucleotide sequence ID" value="NZ_JARXVC010000005.1"/>
</dbReference>
<dbReference type="GO" id="GO:0043805">
    <property type="term" value="F:indolepyruvate ferredoxin oxidoreductase activity"/>
    <property type="evidence" value="ECO:0007669"/>
    <property type="project" value="UniProtKB-EC"/>
</dbReference>
<feature type="domain" description="Thiamine pyrophosphate enzyme TPP-binding" evidence="8">
    <location>
        <begin position="454"/>
        <end position="546"/>
    </location>
</feature>
<evidence type="ECO:0000259" key="9">
    <source>
        <dbReference type="Pfam" id="PF20169"/>
    </source>
</evidence>
<proteinExistence type="predicted"/>
<keyword evidence="2" id="KW-0479">Metal-binding</keyword>
<dbReference type="Pfam" id="PF01558">
    <property type="entry name" value="POR"/>
    <property type="match status" value="1"/>
</dbReference>
<evidence type="ECO:0000256" key="2">
    <source>
        <dbReference type="ARBA" id="ARBA00022485"/>
    </source>
</evidence>
<keyword evidence="11" id="KW-1185">Reference proteome</keyword>
<evidence type="ECO:0000313" key="10">
    <source>
        <dbReference type="EMBL" id="MDH6281077.1"/>
    </source>
</evidence>
<dbReference type="Proteomes" id="UP001160334">
    <property type="component" value="Unassembled WGS sequence"/>
</dbReference>
<keyword evidence="2" id="KW-0004">4Fe-4S</keyword>
<dbReference type="InterPro" id="IPR051457">
    <property type="entry name" value="2-oxoacid:Fd_oxidoreductase"/>
</dbReference>
<accession>A0ABT6M9U6</accession>
<dbReference type="SUPFAM" id="SSF52922">
    <property type="entry name" value="TK C-terminal domain-like"/>
    <property type="match status" value="1"/>
</dbReference>
<dbReference type="EMBL" id="JARXVC010000005">
    <property type="protein sequence ID" value="MDH6281077.1"/>
    <property type="molecule type" value="Genomic_DNA"/>
</dbReference>
<evidence type="ECO:0000256" key="4">
    <source>
        <dbReference type="ARBA" id="ARBA00023002"/>
    </source>
</evidence>